<sequence>MTKPTIKERLIENTLIYLGMTLIFASLIFYGLIHYLIDIRNGVLSESTEQTLQMIQETGMVFIFALGAATCLAGMFYAVIKAWQRIKAPTVFPEDEEKTS</sequence>
<reference evidence="2" key="1">
    <citation type="journal article" date="2015" name="Environ. Microbiol.">
        <title>Plasmids from the gut microbiome of cabbage root fly larvae encode SaxA that catalyses the conversion of the plant toxin 2-phenylethyl isothiocyanate.</title>
        <authorList>
            <person name="Welte C.U."/>
            <person name="de Graaf R.M."/>
            <person name="van den Bosch T.J."/>
            <person name="Op den Camp H.J."/>
            <person name="van Dam N.M."/>
            <person name="Jetten M.S."/>
        </authorList>
    </citation>
    <scope>NUCLEOTIDE SEQUENCE</scope>
    <source>
        <plasmid evidence="2">Drgb2</plasmid>
    </source>
</reference>
<keyword evidence="2" id="KW-0614">Plasmid</keyword>
<reference evidence="2" key="2">
    <citation type="submission" date="2015-07" db="EMBL/GenBank/DDBJ databases">
        <authorList>
            <person name="Welte C."/>
            <person name="de Graaf R."/>
            <person name="van den Bosch T.J.M."/>
            <person name="Op den Camp H."/>
            <person name="van Dam N."/>
            <person name="Jetten M."/>
        </authorList>
    </citation>
    <scope>NUCLEOTIDE SEQUENCE</scope>
    <source>
        <plasmid evidence="2">Drgb2</plasmid>
    </source>
</reference>
<dbReference type="AlphaFoldDB" id="A0A0N9NLJ3"/>
<feature type="transmembrane region" description="Helical" evidence="1">
    <location>
        <begin position="60"/>
        <end position="80"/>
    </location>
</feature>
<evidence type="ECO:0000256" key="1">
    <source>
        <dbReference type="SAM" id="Phobius"/>
    </source>
</evidence>
<proteinExistence type="predicted"/>
<evidence type="ECO:0000313" key="2">
    <source>
        <dbReference type="EMBL" id="ALG88470.1"/>
    </source>
</evidence>
<geneLocation type="plasmid" evidence="2">
    <name>Drgb2</name>
</geneLocation>
<protein>
    <submittedName>
        <fullName evidence="2">Uncharacterized protein</fullName>
    </submittedName>
</protein>
<accession>A0A0N9NLJ3</accession>
<keyword evidence="1" id="KW-0472">Membrane</keyword>
<feature type="transmembrane region" description="Helical" evidence="1">
    <location>
        <begin position="15"/>
        <end position="37"/>
    </location>
</feature>
<keyword evidence="1" id="KW-1133">Transmembrane helix</keyword>
<keyword evidence="1" id="KW-0812">Transmembrane</keyword>
<organism evidence="2">
    <name type="scientific">Pectobacterium carotovorum</name>
    <name type="common">Erwinia carotovora</name>
    <dbReference type="NCBI Taxonomy" id="554"/>
    <lineage>
        <taxon>Bacteria</taxon>
        <taxon>Pseudomonadati</taxon>
        <taxon>Pseudomonadota</taxon>
        <taxon>Gammaproteobacteria</taxon>
        <taxon>Enterobacterales</taxon>
        <taxon>Pectobacteriaceae</taxon>
        <taxon>Pectobacterium</taxon>
    </lineage>
</organism>
<dbReference type="RefSeq" id="WP_181375466.1">
    <property type="nucleotide sequence ID" value="NZ_KT351733.1"/>
</dbReference>
<name>A0A0N9NLJ3_PECCA</name>
<dbReference type="EMBL" id="KT351733">
    <property type="protein sequence ID" value="ALG88470.1"/>
    <property type="molecule type" value="Genomic_DNA"/>
</dbReference>